<feature type="domain" description="4'-phosphopantetheinyl transferase" evidence="9">
    <location>
        <begin position="152"/>
        <end position="268"/>
    </location>
</feature>
<evidence type="ECO:0000256" key="1">
    <source>
        <dbReference type="ARBA" id="ARBA00006195"/>
    </source>
</evidence>
<evidence type="ECO:0000313" key="12">
    <source>
        <dbReference type="Proteomes" id="UP000007110"/>
    </source>
</evidence>
<evidence type="ECO:0000259" key="9">
    <source>
        <dbReference type="Pfam" id="PF01648"/>
    </source>
</evidence>
<dbReference type="GO" id="GO:0000287">
    <property type="term" value="F:magnesium ion binding"/>
    <property type="evidence" value="ECO:0007669"/>
    <property type="project" value="InterPro"/>
</dbReference>
<dbReference type="InterPro" id="IPR037143">
    <property type="entry name" value="4-PPantetheinyl_Trfase_dom_sf"/>
</dbReference>
<dbReference type="SUPFAM" id="SSF56214">
    <property type="entry name" value="4'-phosphopantetheinyl transferase"/>
    <property type="match status" value="2"/>
</dbReference>
<dbReference type="OrthoDB" id="26719at2759"/>
<dbReference type="PANTHER" id="PTHR12215">
    <property type="entry name" value="PHOSPHOPANTETHEINE TRANSFERASE"/>
    <property type="match status" value="1"/>
</dbReference>
<dbReference type="RefSeq" id="XP_030837034.1">
    <property type="nucleotide sequence ID" value="XM_030981174.1"/>
</dbReference>
<feature type="domain" description="4'-phosphopantetheinyl transferase N-terminal" evidence="10">
    <location>
        <begin position="48"/>
        <end position="148"/>
    </location>
</feature>
<dbReference type="EnsemblMetazoa" id="XM_030981173">
    <property type="protein sequence ID" value="XP_030837033"/>
    <property type="gene ID" value="LOC581654"/>
</dbReference>
<evidence type="ECO:0000313" key="11">
    <source>
        <dbReference type="EnsemblMetazoa" id="XP_030837033"/>
    </source>
</evidence>
<keyword evidence="12" id="KW-1185">Reference proteome</keyword>
<protein>
    <recommendedName>
        <fullName evidence="3">L-aminoadipate-semialdehyde dehydrogenase-phosphopantetheinyl transferase</fullName>
        <ecNumber evidence="2">2.7.8.7</ecNumber>
    </recommendedName>
    <alternativeName>
        <fullName evidence="5">4'-phosphopantetheinyl transferase</fullName>
    </alternativeName>
    <alternativeName>
        <fullName evidence="6">Alpha-aminoadipic semialdehyde dehydrogenase-phosphopantetheinyl transferase</fullName>
    </alternativeName>
</protein>
<dbReference type="OMA" id="RCYRFAF"/>
<comment type="similarity">
    <text evidence="1">Belongs to the P-Pant transferase superfamily. AcpS family.</text>
</comment>
<evidence type="ECO:0000256" key="3">
    <source>
        <dbReference type="ARBA" id="ARBA00016301"/>
    </source>
</evidence>
<dbReference type="Pfam" id="PF01648">
    <property type="entry name" value="ACPS"/>
    <property type="match status" value="1"/>
</dbReference>
<evidence type="ECO:0000256" key="6">
    <source>
        <dbReference type="ARBA" id="ARBA00033443"/>
    </source>
</evidence>
<evidence type="ECO:0000256" key="7">
    <source>
        <dbReference type="ARBA" id="ARBA00048641"/>
    </source>
</evidence>
<dbReference type="GO" id="GO:0008897">
    <property type="term" value="F:holo-[acyl-carrier-protein] synthase activity"/>
    <property type="evidence" value="ECO:0000318"/>
    <property type="project" value="GO_Central"/>
</dbReference>
<dbReference type="EnsemblMetazoa" id="XM_030981171">
    <property type="protein sequence ID" value="XP_030837031"/>
    <property type="gene ID" value="LOC581654"/>
</dbReference>
<comment type="catalytic activity">
    <reaction evidence="7">
        <text>apo-[ACP] + CoA = holo-[ACP] + adenosine 3',5'-bisphosphate + H(+)</text>
        <dbReference type="Rhea" id="RHEA:12068"/>
        <dbReference type="Rhea" id="RHEA-COMP:9685"/>
        <dbReference type="Rhea" id="RHEA-COMP:9690"/>
        <dbReference type="ChEBI" id="CHEBI:15378"/>
        <dbReference type="ChEBI" id="CHEBI:29999"/>
        <dbReference type="ChEBI" id="CHEBI:57287"/>
        <dbReference type="ChEBI" id="CHEBI:58343"/>
        <dbReference type="ChEBI" id="CHEBI:64479"/>
        <dbReference type="EC" id="2.7.8.7"/>
    </reaction>
    <physiologicalReaction direction="left-to-right" evidence="7">
        <dbReference type="Rhea" id="RHEA:12069"/>
    </physiologicalReaction>
</comment>
<dbReference type="PANTHER" id="PTHR12215:SF10">
    <property type="entry name" value="L-AMINOADIPATE-SEMIALDEHYDE DEHYDROGENASE-PHOSPHOPANTETHEINYL TRANSFERASE"/>
    <property type="match status" value="1"/>
</dbReference>
<dbReference type="FunFam" id="3.90.470.20:FF:000003">
    <property type="entry name" value="L-aminoadipate-semialdehyde dehydrogenase-phosphopantetheinyl transferase"/>
    <property type="match status" value="1"/>
</dbReference>
<dbReference type="KEGG" id="spu:581654"/>
<dbReference type="GO" id="GO:0019878">
    <property type="term" value="P:lysine biosynthetic process via aminoadipic acid"/>
    <property type="evidence" value="ECO:0000318"/>
    <property type="project" value="GO_Central"/>
</dbReference>
<dbReference type="RefSeq" id="XP_030837032.1">
    <property type="nucleotide sequence ID" value="XM_030981172.1"/>
</dbReference>
<dbReference type="Pfam" id="PF22624">
    <property type="entry name" value="AASDHPPT_N"/>
    <property type="match status" value="1"/>
</dbReference>
<evidence type="ECO:0000256" key="4">
    <source>
        <dbReference type="ARBA" id="ARBA00022679"/>
    </source>
</evidence>
<accession>A0A7M7SWS5</accession>
<dbReference type="InParanoid" id="A0A7M7SWS5"/>
<name>A0A7M7SWS5_STRPU</name>
<dbReference type="AlphaFoldDB" id="A0A7M7SWS5"/>
<dbReference type="GO" id="GO:0005829">
    <property type="term" value="C:cytosol"/>
    <property type="evidence" value="ECO:0000318"/>
    <property type="project" value="GO_Central"/>
</dbReference>
<reference evidence="11" key="2">
    <citation type="submission" date="2021-01" db="UniProtKB">
        <authorList>
            <consortium name="EnsemblMetazoa"/>
        </authorList>
    </citation>
    <scope>IDENTIFICATION</scope>
</reference>
<sequence length="328" mass="38242">MNVLVVQHAWRPARLHIPWHSRDLIAQLRSFRSKSIMASLRWAFKCSSWQPDQSQWLLASSSIQPEEKHRIGQFVFTKDAKSSMAGRLLARKAIHESLKISWTDINLVRTDRGKPYLKNMDDIDKTTYPNFNFNASHHGDFAVLATEPALTCGVDVMKVVRPNQKMEDFFRNMKKQFTPHEWNTIMSAETQYQQLHRFYRYWCLKESYIKALGIGLGFDLQRAEFRLNTLELSTSSVAIDTELYLRDRQDKNWVFQEMLLDEDHYVAVALQLGPDRSSPCCPSFTILTPEQLLSSTHPMHPEDMDYWTSFASKQEAPNLPNRKPLEKD</sequence>
<dbReference type="Gene3D" id="3.90.470.20">
    <property type="entry name" value="4'-phosphopantetheinyl transferase domain"/>
    <property type="match status" value="2"/>
</dbReference>
<reference evidence="12" key="1">
    <citation type="submission" date="2015-02" db="EMBL/GenBank/DDBJ databases">
        <title>Genome sequencing for Strongylocentrotus purpuratus.</title>
        <authorList>
            <person name="Murali S."/>
            <person name="Liu Y."/>
            <person name="Vee V."/>
            <person name="English A."/>
            <person name="Wang M."/>
            <person name="Skinner E."/>
            <person name="Han Y."/>
            <person name="Muzny D.M."/>
            <person name="Worley K.C."/>
            <person name="Gibbs R.A."/>
        </authorList>
    </citation>
    <scope>NUCLEOTIDE SEQUENCE</scope>
</reference>
<dbReference type="EC" id="2.7.8.7" evidence="2"/>
<dbReference type="GeneID" id="581654"/>
<evidence type="ECO:0000259" key="10">
    <source>
        <dbReference type="Pfam" id="PF22624"/>
    </source>
</evidence>
<keyword evidence="4" id="KW-0808">Transferase</keyword>
<proteinExistence type="inferred from homology"/>
<comment type="catalytic activity">
    <reaction evidence="8">
        <text>apo-[ACP] + acetyl-CoA = acetyl-[ACP] + adenosine 3',5'-bisphosphate + H(+)</text>
        <dbReference type="Rhea" id="RHEA:46564"/>
        <dbReference type="Rhea" id="RHEA-COMP:9621"/>
        <dbReference type="Rhea" id="RHEA-COMP:9690"/>
        <dbReference type="ChEBI" id="CHEBI:15378"/>
        <dbReference type="ChEBI" id="CHEBI:29999"/>
        <dbReference type="ChEBI" id="CHEBI:57288"/>
        <dbReference type="ChEBI" id="CHEBI:58343"/>
        <dbReference type="ChEBI" id="CHEBI:78446"/>
    </reaction>
    <physiologicalReaction direction="left-to-right" evidence="8">
        <dbReference type="Rhea" id="RHEA:46565"/>
    </physiologicalReaction>
</comment>
<dbReference type="InterPro" id="IPR050559">
    <property type="entry name" value="P-Pant_transferase_sf"/>
</dbReference>
<dbReference type="CTD" id="60496"/>
<evidence type="ECO:0000256" key="8">
    <source>
        <dbReference type="ARBA" id="ARBA00048794"/>
    </source>
</evidence>
<dbReference type="InterPro" id="IPR008278">
    <property type="entry name" value="4-PPantetheinyl_Trfase_dom"/>
</dbReference>
<dbReference type="RefSeq" id="XP_030837033.1">
    <property type="nucleotide sequence ID" value="XM_030981173.1"/>
</dbReference>
<evidence type="ECO:0000256" key="2">
    <source>
        <dbReference type="ARBA" id="ARBA00013172"/>
    </source>
</evidence>
<dbReference type="RefSeq" id="XP_030837031.1">
    <property type="nucleotide sequence ID" value="XM_030981171.1"/>
</dbReference>
<dbReference type="EnsemblMetazoa" id="XM_030981172">
    <property type="protein sequence ID" value="XP_030837032"/>
    <property type="gene ID" value="LOC581654"/>
</dbReference>
<dbReference type="InterPro" id="IPR055066">
    <property type="entry name" value="AASDHPPT_N"/>
</dbReference>
<evidence type="ECO:0000256" key="5">
    <source>
        <dbReference type="ARBA" id="ARBA00030484"/>
    </source>
</evidence>
<dbReference type="EnsemblMetazoa" id="XM_030981174">
    <property type="protein sequence ID" value="XP_030837034"/>
    <property type="gene ID" value="LOC581654"/>
</dbReference>
<organism evidence="11 12">
    <name type="scientific">Strongylocentrotus purpuratus</name>
    <name type="common">Purple sea urchin</name>
    <dbReference type="NCBI Taxonomy" id="7668"/>
    <lineage>
        <taxon>Eukaryota</taxon>
        <taxon>Metazoa</taxon>
        <taxon>Echinodermata</taxon>
        <taxon>Eleutherozoa</taxon>
        <taxon>Echinozoa</taxon>
        <taxon>Echinoidea</taxon>
        <taxon>Euechinoidea</taxon>
        <taxon>Echinacea</taxon>
        <taxon>Camarodonta</taxon>
        <taxon>Echinidea</taxon>
        <taxon>Strongylocentrotidae</taxon>
        <taxon>Strongylocentrotus</taxon>
    </lineage>
</organism>
<dbReference type="Proteomes" id="UP000007110">
    <property type="component" value="Unassembled WGS sequence"/>
</dbReference>